<proteinExistence type="predicted"/>
<dbReference type="Pfam" id="PF11752">
    <property type="entry name" value="DUF3309"/>
    <property type="match status" value="1"/>
</dbReference>
<feature type="transmembrane region" description="Helical" evidence="1">
    <location>
        <begin position="34"/>
        <end position="52"/>
    </location>
</feature>
<evidence type="ECO:0000256" key="1">
    <source>
        <dbReference type="SAM" id="Phobius"/>
    </source>
</evidence>
<accession>A0A2S8G8I5</accession>
<dbReference type="InterPro" id="IPR021738">
    <property type="entry name" value="DUF3309"/>
</dbReference>
<gene>
    <name evidence="2" type="ORF">C5Y98_05410</name>
</gene>
<dbReference type="EMBL" id="PUIB01000008">
    <property type="protein sequence ID" value="PQO40737.1"/>
    <property type="molecule type" value="Genomic_DNA"/>
</dbReference>
<name>A0A2S8G8I5_9BACT</name>
<reference evidence="2 3" key="1">
    <citation type="submission" date="2018-02" db="EMBL/GenBank/DDBJ databases">
        <title>Comparative genomes isolates from brazilian mangrove.</title>
        <authorList>
            <person name="Araujo J.E."/>
            <person name="Taketani R.G."/>
            <person name="Silva M.C.P."/>
            <person name="Loureco M.V."/>
            <person name="Andreote F.D."/>
        </authorList>
    </citation>
    <scope>NUCLEOTIDE SEQUENCE [LARGE SCALE GENOMIC DNA]</scope>
    <source>
        <strain evidence="2 3">NAP PRIS-MGV</strain>
    </source>
</reference>
<sequence length="53" mass="5850">MTMGILEMILLIVLIMVLLGAVPAWPHSRNWGYAPSGTLATLLIIVLLFILIF</sequence>
<keyword evidence="1" id="KW-0472">Membrane</keyword>
<protein>
    <submittedName>
        <fullName evidence="2">DUF3309 domain-containing protein</fullName>
    </submittedName>
</protein>
<organism evidence="2 3">
    <name type="scientific">Blastopirellula marina</name>
    <dbReference type="NCBI Taxonomy" id="124"/>
    <lineage>
        <taxon>Bacteria</taxon>
        <taxon>Pseudomonadati</taxon>
        <taxon>Planctomycetota</taxon>
        <taxon>Planctomycetia</taxon>
        <taxon>Pirellulales</taxon>
        <taxon>Pirellulaceae</taxon>
        <taxon>Blastopirellula</taxon>
    </lineage>
</organism>
<keyword evidence="1" id="KW-0812">Transmembrane</keyword>
<evidence type="ECO:0000313" key="2">
    <source>
        <dbReference type="EMBL" id="PQO40737.1"/>
    </source>
</evidence>
<dbReference type="AlphaFoldDB" id="A0A2S8G8I5"/>
<comment type="caution">
    <text evidence="2">The sequence shown here is derived from an EMBL/GenBank/DDBJ whole genome shotgun (WGS) entry which is preliminary data.</text>
</comment>
<dbReference type="Proteomes" id="UP000239388">
    <property type="component" value="Unassembled WGS sequence"/>
</dbReference>
<evidence type="ECO:0000313" key="3">
    <source>
        <dbReference type="Proteomes" id="UP000239388"/>
    </source>
</evidence>
<keyword evidence="1" id="KW-1133">Transmembrane helix</keyword>